<protein>
    <submittedName>
        <fullName evidence="2">DcaP family trimeric outer membrane transporter</fullName>
    </submittedName>
</protein>
<keyword evidence="1" id="KW-0732">Signal</keyword>
<accession>A0ABT0SPK2</accession>
<feature type="signal peptide" evidence="1">
    <location>
        <begin position="1"/>
        <end position="28"/>
    </location>
</feature>
<comment type="caution">
    <text evidence="2">The sequence shown here is derived from an EMBL/GenBank/DDBJ whole genome shotgun (WGS) entry which is preliminary data.</text>
</comment>
<dbReference type="EMBL" id="JAMJPJ010000008">
    <property type="protein sequence ID" value="MCL7929753.1"/>
    <property type="molecule type" value="Genomic_DNA"/>
</dbReference>
<organism evidence="2 3">
    <name type="scientific">Halomonas llamarensis</name>
    <dbReference type="NCBI Taxonomy" id="2945104"/>
    <lineage>
        <taxon>Bacteria</taxon>
        <taxon>Pseudomonadati</taxon>
        <taxon>Pseudomonadota</taxon>
        <taxon>Gammaproteobacteria</taxon>
        <taxon>Oceanospirillales</taxon>
        <taxon>Halomonadaceae</taxon>
        <taxon>Halomonas</taxon>
    </lineage>
</organism>
<proteinExistence type="predicted"/>
<dbReference type="Pfam" id="PF19577">
    <property type="entry name" value="DcaP"/>
    <property type="match status" value="1"/>
</dbReference>
<dbReference type="RefSeq" id="WP_250080764.1">
    <property type="nucleotide sequence ID" value="NZ_JAMJPJ010000008.1"/>
</dbReference>
<evidence type="ECO:0000256" key="1">
    <source>
        <dbReference type="SAM" id="SignalP"/>
    </source>
</evidence>
<keyword evidence="3" id="KW-1185">Reference proteome</keyword>
<dbReference type="SUPFAM" id="SSF56935">
    <property type="entry name" value="Porins"/>
    <property type="match status" value="1"/>
</dbReference>
<evidence type="ECO:0000313" key="2">
    <source>
        <dbReference type="EMBL" id="MCL7929753.1"/>
    </source>
</evidence>
<gene>
    <name evidence="2" type="ORF">M8006_07105</name>
</gene>
<reference evidence="2" key="1">
    <citation type="submission" date="2022-05" db="EMBL/GenBank/DDBJ databases">
        <title>Halomonas geminus sp. nov. and Halomonas llamarensis sp. nov. isolated from high-altitude salars of the Atacama Desert.</title>
        <authorList>
            <person name="Hintersatz C."/>
            <person name="Rojas L.A."/>
            <person name="Wei T.-S."/>
            <person name="Kutschke S."/>
            <person name="Lehmann F."/>
            <person name="Jain R."/>
            <person name="Pollmann K."/>
        </authorList>
    </citation>
    <scope>NUCLEOTIDE SEQUENCE</scope>
    <source>
        <strain evidence="2">ATCHA</strain>
    </source>
</reference>
<feature type="chain" id="PRO_5046277341" evidence="1">
    <location>
        <begin position="29"/>
        <end position="384"/>
    </location>
</feature>
<dbReference type="InterPro" id="IPR045748">
    <property type="entry name" value="DcaP"/>
</dbReference>
<sequence length="384" mass="41038">MTIQTTFKKASLFSASALVLAVASASHAYEFEVGDVTVNYGGYTKLDMIYNVEEDLGDAFNIGSINTGAAEDNEVEGSTRFHARQTRFGFGTDAMVSGSNLKTYVEADFFSGNADSGFNQVVSNSTQLRLRHGFGSWNGILAGQTWSNFMPLVALPPTLDFNGPAGYIFNRQAQLRYTTGGLSVALENPESTVNNSLDDNDPLPDLTMKYKGAAGPLNYSLSGVVTYLEVDDGNTDASENGYGVMLAASTTVGGVKLGGNFGYNDGANRYIFNSVSPFQNGYLDANGDIETVSQVDAMGFVDMPLTPMLNGLVAVGYSGGDADDEAAAQASGFRDSTMSVHANLRYKPAERIMYGLEYQYAAVDEYDGTDGDASRVQASVKYTF</sequence>
<name>A0ABT0SPK2_9GAMM</name>
<dbReference type="Proteomes" id="UP001165308">
    <property type="component" value="Unassembled WGS sequence"/>
</dbReference>
<evidence type="ECO:0000313" key="3">
    <source>
        <dbReference type="Proteomes" id="UP001165308"/>
    </source>
</evidence>